<evidence type="ECO:0000313" key="2">
    <source>
        <dbReference type="Proteomes" id="UP000270296"/>
    </source>
</evidence>
<reference evidence="3" key="1">
    <citation type="submission" date="2016-06" db="UniProtKB">
        <authorList>
            <consortium name="WormBaseParasite"/>
        </authorList>
    </citation>
    <scope>IDENTIFICATION</scope>
</reference>
<gene>
    <name evidence="1" type="ORF">SBAD_LOCUS11215</name>
</gene>
<name>A0A183J5R7_9BILA</name>
<keyword evidence="2" id="KW-1185">Reference proteome</keyword>
<dbReference type="Proteomes" id="UP000270296">
    <property type="component" value="Unassembled WGS sequence"/>
</dbReference>
<dbReference type="Gene3D" id="3.40.50.720">
    <property type="entry name" value="NAD(P)-binding Rossmann-like Domain"/>
    <property type="match status" value="1"/>
</dbReference>
<dbReference type="WBParaSite" id="SBAD_0001159801-mRNA-1">
    <property type="protein sequence ID" value="SBAD_0001159801-mRNA-1"/>
    <property type="gene ID" value="SBAD_0001159801"/>
</dbReference>
<evidence type="ECO:0000313" key="3">
    <source>
        <dbReference type="WBParaSite" id="SBAD_0001159801-mRNA-1"/>
    </source>
</evidence>
<proteinExistence type="predicted"/>
<dbReference type="OrthoDB" id="276721at2759"/>
<dbReference type="SUPFAM" id="SSF51735">
    <property type="entry name" value="NAD(P)-binding Rossmann-fold domains"/>
    <property type="match status" value="1"/>
</dbReference>
<evidence type="ECO:0000313" key="1">
    <source>
        <dbReference type="EMBL" id="VDP38018.1"/>
    </source>
</evidence>
<sequence>MSKLQDDLRQQGLPKDCTTVVNLAGATIGDPKYKQEVRSSRIETTKTLANLVRTSEGDKKVFICASAIGYYPPSDKRVYSEDSIVDSSSAKAEFFAKLCYDWEEAGDLGKDCKHRHVIVRTGIVLGKGGGIIKNLYWPFWFGLGGPFGSGSQPFPWVHLHDVVGVYMYAMFNKH</sequence>
<accession>A0A183J5R7</accession>
<dbReference type="AlphaFoldDB" id="A0A183J5R7"/>
<dbReference type="EMBL" id="UZAM01015258">
    <property type="protein sequence ID" value="VDP38018.1"/>
    <property type="molecule type" value="Genomic_DNA"/>
</dbReference>
<dbReference type="PANTHER" id="PTHR11092:SF0">
    <property type="entry name" value="EPIMERASE FAMILY PROTEIN SDR39U1"/>
    <property type="match status" value="1"/>
</dbReference>
<dbReference type="InterPro" id="IPR036291">
    <property type="entry name" value="NAD(P)-bd_dom_sf"/>
</dbReference>
<protein>
    <submittedName>
        <fullName evidence="3">Epimerase domain-containing protein</fullName>
    </submittedName>
</protein>
<organism evidence="3">
    <name type="scientific">Soboliphyme baturini</name>
    <dbReference type="NCBI Taxonomy" id="241478"/>
    <lineage>
        <taxon>Eukaryota</taxon>
        <taxon>Metazoa</taxon>
        <taxon>Ecdysozoa</taxon>
        <taxon>Nematoda</taxon>
        <taxon>Enoplea</taxon>
        <taxon>Dorylaimia</taxon>
        <taxon>Dioctophymatida</taxon>
        <taxon>Dioctophymatoidea</taxon>
        <taxon>Soboliphymatidae</taxon>
        <taxon>Soboliphyme</taxon>
    </lineage>
</organism>
<reference evidence="1 2" key="2">
    <citation type="submission" date="2018-11" db="EMBL/GenBank/DDBJ databases">
        <authorList>
            <consortium name="Pathogen Informatics"/>
        </authorList>
    </citation>
    <scope>NUCLEOTIDE SEQUENCE [LARGE SCALE GENOMIC DNA]</scope>
</reference>
<dbReference type="PANTHER" id="PTHR11092">
    <property type="entry name" value="SUGAR NUCLEOTIDE EPIMERASE RELATED"/>
    <property type="match status" value="1"/>
</dbReference>